<dbReference type="Pfam" id="PF12043">
    <property type="entry name" value="DUF3527"/>
    <property type="match status" value="1"/>
</dbReference>
<dbReference type="PANTHER" id="PTHR31390:SF2">
    <property type="entry name" value="EXPRESSED PROTEIN"/>
    <property type="match status" value="1"/>
</dbReference>
<dbReference type="InterPro" id="IPR021916">
    <property type="entry name" value="DUF3527"/>
</dbReference>
<evidence type="ECO:0000313" key="1">
    <source>
        <dbReference type="EMBL" id="KAK4258411.1"/>
    </source>
</evidence>
<reference evidence="1" key="1">
    <citation type="submission" date="2023-10" db="EMBL/GenBank/DDBJ databases">
        <title>Chromosome-level genome of the transformable northern wattle, Acacia crassicarpa.</title>
        <authorList>
            <person name="Massaro I."/>
            <person name="Sinha N.R."/>
            <person name="Poethig S."/>
            <person name="Leichty A.R."/>
        </authorList>
    </citation>
    <scope>NUCLEOTIDE SEQUENCE</scope>
    <source>
        <strain evidence="1">Acra3RX</strain>
        <tissue evidence="1">Leaf</tissue>
    </source>
</reference>
<keyword evidence="2" id="KW-1185">Reference proteome</keyword>
<gene>
    <name evidence="1" type="ORF">QN277_007866</name>
</gene>
<accession>A0AAE1IVC2</accession>
<dbReference type="EMBL" id="JAWXYG010000012">
    <property type="protein sequence ID" value="KAK4258411.1"/>
    <property type="molecule type" value="Genomic_DNA"/>
</dbReference>
<proteinExistence type="predicted"/>
<evidence type="ECO:0000313" key="2">
    <source>
        <dbReference type="Proteomes" id="UP001293593"/>
    </source>
</evidence>
<sequence>MEKTCLWIPKEGLKKKDSLDDLCKDRELSTEDSSSFSDSQLKKLIKGANSRGAIVVNIVQSLISKDSSPFHGHSHYKIPKNMVSVDEKYLRCCLEFIHTNTIKGARSNITVLNSRSTNMRILPESSDPGQFIFECPMADGIGSVLISANPVRWSLSSAIRNKSMLNILGSPLFHQFGASDHKNENLSMMNYADAKGIKCYEYMDSPSGLSISSSHKLEKETQIMKGEKFGCVSSIHEGLASTSTTNSNSLSFASPTPSHGMLQCTWREGIPQIVFSADDKKEIYVANLKKVGPADNKALDYVYLIHLDKGDQKGREISDSNSLLVGKMNVSTSFTLDSNNDKIMETEFVLFGDNESYEKELYSSSHTQKRNKGLSRKLSQVFKSPLSKHTTLSKSDELESCPWDQHANNSLLETNVPPSFEMAAIVVKEHIPCTKPNEVGGWGLKFLNKSKLKQTPSLCESCTRNTGDCSTSMNILIPAGIHGGPSHKSGGPSSLIDRWRSGGHCDCGGWDEGCPLTVYQTRSTKAEVPSEADTQGESKNVDLVTQGSRDFTPTLRMVSVRDNLYFIHFRPPLSALQSFSIAAAMIHTQSPILRSNSAQRF</sequence>
<name>A0AAE1IVC2_9FABA</name>
<protein>
    <submittedName>
        <fullName evidence="1">Uncharacterized protein</fullName>
    </submittedName>
</protein>
<dbReference type="Proteomes" id="UP001293593">
    <property type="component" value="Unassembled WGS sequence"/>
</dbReference>
<dbReference type="PANTHER" id="PTHR31390">
    <property type="entry name" value="EXPRESSED PROTEIN"/>
    <property type="match status" value="1"/>
</dbReference>
<organism evidence="1 2">
    <name type="scientific">Acacia crassicarpa</name>
    <name type="common">northern wattle</name>
    <dbReference type="NCBI Taxonomy" id="499986"/>
    <lineage>
        <taxon>Eukaryota</taxon>
        <taxon>Viridiplantae</taxon>
        <taxon>Streptophyta</taxon>
        <taxon>Embryophyta</taxon>
        <taxon>Tracheophyta</taxon>
        <taxon>Spermatophyta</taxon>
        <taxon>Magnoliopsida</taxon>
        <taxon>eudicotyledons</taxon>
        <taxon>Gunneridae</taxon>
        <taxon>Pentapetalae</taxon>
        <taxon>rosids</taxon>
        <taxon>fabids</taxon>
        <taxon>Fabales</taxon>
        <taxon>Fabaceae</taxon>
        <taxon>Caesalpinioideae</taxon>
        <taxon>mimosoid clade</taxon>
        <taxon>Acacieae</taxon>
        <taxon>Acacia</taxon>
    </lineage>
</organism>
<dbReference type="AlphaFoldDB" id="A0AAE1IVC2"/>
<comment type="caution">
    <text evidence="1">The sequence shown here is derived from an EMBL/GenBank/DDBJ whole genome shotgun (WGS) entry which is preliminary data.</text>
</comment>